<evidence type="ECO:0000256" key="2">
    <source>
        <dbReference type="ARBA" id="ARBA00022679"/>
    </source>
</evidence>
<organism evidence="5 6">
    <name type="scientific">Platanthera zijinensis</name>
    <dbReference type="NCBI Taxonomy" id="2320716"/>
    <lineage>
        <taxon>Eukaryota</taxon>
        <taxon>Viridiplantae</taxon>
        <taxon>Streptophyta</taxon>
        <taxon>Embryophyta</taxon>
        <taxon>Tracheophyta</taxon>
        <taxon>Spermatophyta</taxon>
        <taxon>Magnoliopsida</taxon>
        <taxon>Liliopsida</taxon>
        <taxon>Asparagales</taxon>
        <taxon>Orchidaceae</taxon>
        <taxon>Orchidoideae</taxon>
        <taxon>Orchideae</taxon>
        <taxon>Orchidinae</taxon>
        <taxon>Platanthera</taxon>
    </lineage>
</organism>
<keyword evidence="3" id="KW-0012">Acyltransferase</keyword>
<evidence type="ECO:0000256" key="3">
    <source>
        <dbReference type="ARBA" id="ARBA00023315"/>
    </source>
</evidence>
<comment type="caution">
    <text evidence="5">The sequence shown here is derived from an EMBL/GenBank/DDBJ whole genome shotgun (WGS) entry which is preliminary data.</text>
</comment>
<dbReference type="EMBL" id="JBBWWQ010000010">
    <property type="protein sequence ID" value="KAK8936523.1"/>
    <property type="molecule type" value="Genomic_DNA"/>
</dbReference>
<dbReference type="InterPro" id="IPR023213">
    <property type="entry name" value="CAT-like_dom_sf"/>
</dbReference>
<accession>A0AAP0G4F6</accession>
<dbReference type="Proteomes" id="UP001418222">
    <property type="component" value="Unassembled WGS sequence"/>
</dbReference>
<gene>
    <name evidence="5" type="primary">SHT</name>
    <name evidence="5" type="ORF">KSP39_PZI011849</name>
</gene>
<dbReference type="GO" id="GO:0016747">
    <property type="term" value="F:acyltransferase activity, transferring groups other than amino-acyl groups"/>
    <property type="evidence" value="ECO:0007669"/>
    <property type="project" value="TreeGrafter"/>
</dbReference>
<dbReference type="Pfam" id="PF02458">
    <property type="entry name" value="Transferase"/>
    <property type="match status" value="2"/>
</dbReference>
<name>A0AAP0G4F6_9ASPA</name>
<dbReference type="Gene3D" id="3.30.559.10">
    <property type="entry name" value="Chloramphenicol acetyltransferase-like domain"/>
    <property type="match status" value="2"/>
</dbReference>
<keyword evidence="2 5" id="KW-0808">Transferase</keyword>
<proteinExistence type="inferred from homology"/>
<dbReference type="AlphaFoldDB" id="A0AAP0G4F6"/>
<feature type="region of interest" description="Disordered" evidence="4">
    <location>
        <begin position="493"/>
        <end position="552"/>
    </location>
</feature>
<comment type="similarity">
    <text evidence="1">Belongs to the plant acyltransferase family.</text>
</comment>
<evidence type="ECO:0000256" key="4">
    <source>
        <dbReference type="SAM" id="MobiDB-lite"/>
    </source>
</evidence>
<keyword evidence="6" id="KW-1185">Reference proteome</keyword>
<dbReference type="PANTHER" id="PTHR31642">
    <property type="entry name" value="TRICHOTHECENE 3-O-ACETYLTRANSFERASE"/>
    <property type="match status" value="1"/>
</dbReference>
<dbReference type="PANTHER" id="PTHR31642:SF266">
    <property type="entry name" value="HXXXD-TYPE ACYL-TRANSFERASE FAMILY PROTEIN"/>
    <property type="match status" value="1"/>
</dbReference>
<sequence>MEGSCGYTVTVYRKETVAAALPQQEHWLPLSNLDLLLPPLDVGVFFCYTKPPPPPPPPLPHQPPSAAGCVDPSSAASFAALVNVLKVSLAKTLVTYYPLAGEVIVNSMGEPEIRCNNRGVEFIEAIADVKLADVEFYDADESFGRKLVPKKKAGVLTVQATETLCGGMVLGCTFDHRVADAYSFNMFLLAWAGTAAGKPISPLPNFRRSLLSPRNPDLHQPSFDRLFIPVSHLPLHNHRPSSETLNRIYYITAASIHRLQNLTTKNGKAKTKIEAFIAYLWKLVGQVGKESALMTHMGVVVDGRRRIGPAMDSYFGNVLSIPYSSSPVAEIGMEDAAEIVHEIVAAAASGEHFRGLVDWVEAMRPEAAVARVYVEEGLPVVVSSGRGFPAAEVEFGWGKAAVGSYHFQWDGSAGYVMPMPSPKGNGDWLIYVHLPAAVVKAVEADPLGFFQRLTADYLMLGGSSRGESRQSYSEMATPSRIWMRGTSRVRSNLASGCKGEKKRRPTAKKHMRGRKGMPAKQTKKGATGGEGSVGSGLELGPMDWTRTQTMPE</sequence>
<dbReference type="InterPro" id="IPR050317">
    <property type="entry name" value="Plant_Fungal_Acyltransferase"/>
</dbReference>
<evidence type="ECO:0000256" key="1">
    <source>
        <dbReference type="ARBA" id="ARBA00009861"/>
    </source>
</evidence>
<protein>
    <submittedName>
        <fullName evidence="5">Spermidine hydroxycinnamoyl transferase</fullName>
    </submittedName>
</protein>
<evidence type="ECO:0000313" key="5">
    <source>
        <dbReference type="EMBL" id="KAK8936523.1"/>
    </source>
</evidence>
<evidence type="ECO:0000313" key="6">
    <source>
        <dbReference type="Proteomes" id="UP001418222"/>
    </source>
</evidence>
<reference evidence="5 6" key="1">
    <citation type="journal article" date="2022" name="Nat. Plants">
        <title>Genomes of leafy and leafless Platanthera orchids illuminate the evolution of mycoheterotrophy.</title>
        <authorList>
            <person name="Li M.H."/>
            <person name="Liu K.W."/>
            <person name="Li Z."/>
            <person name="Lu H.C."/>
            <person name="Ye Q.L."/>
            <person name="Zhang D."/>
            <person name="Wang J.Y."/>
            <person name="Li Y.F."/>
            <person name="Zhong Z.M."/>
            <person name="Liu X."/>
            <person name="Yu X."/>
            <person name="Liu D.K."/>
            <person name="Tu X.D."/>
            <person name="Liu B."/>
            <person name="Hao Y."/>
            <person name="Liao X.Y."/>
            <person name="Jiang Y.T."/>
            <person name="Sun W.H."/>
            <person name="Chen J."/>
            <person name="Chen Y.Q."/>
            <person name="Ai Y."/>
            <person name="Zhai J.W."/>
            <person name="Wu S.S."/>
            <person name="Zhou Z."/>
            <person name="Hsiao Y.Y."/>
            <person name="Wu W.L."/>
            <person name="Chen Y.Y."/>
            <person name="Lin Y.F."/>
            <person name="Hsu J.L."/>
            <person name="Li C.Y."/>
            <person name="Wang Z.W."/>
            <person name="Zhao X."/>
            <person name="Zhong W.Y."/>
            <person name="Ma X.K."/>
            <person name="Ma L."/>
            <person name="Huang J."/>
            <person name="Chen G.Z."/>
            <person name="Huang M.Z."/>
            <person name="Huang L."/>
            <person name="Peng D.H."/>
            <person name="Luo Y.B."/>
            <person name="Zou S.Q."/>
            <person name="Chen S.P."/>
            <person name="Lan S."/>
            <person name="Tsai W.C."/>
            <person name="Van de Peer Y."/>
            <person name="Liu Z.J."/>
        </authorList>
    </citation>
    <scope>NUCLEOTIDE SEQUENCE [LARGE SCALE GENOMIC DNA]</scope>
    <source>
        <strain evidence="5">Lor287</strain>
    </source>
</reference>
<feature type="compositionally biased region" description="Basic residues" evidence="4">
    <location>
        <begin position="500"/>
        <end position="523"/>
    </location>
</feature>